<keyword evidence="2" id="KW-0808">Transferase</keyword>
<accession>A0A3G4V9W2</accession>
<dbReference type="PANTHER" id="PTHR43072:SF8">
    <property type="entry name" value="ACYLTRANSFERASE FABY-RELATED"/>
    <property type="match status" value="1"/>
</dbReference>
<dbReference type="Proteomes" id="UP000279760">
    <property type="component" value="Chromosome 1"/>
</dbReference>
<dbReference type="AlphaFoldDB" id="A0A3G4V9W2"/>
<dbReference type="CDD" id="cd04301">
    <property type="entry name" value="NAT_SF"/>
    <property type="match status" value="1"/>
</dbReference>
<dbReference type="Gene3D" id="3.40.630.30">
    <property type="match status" value="1"/>
</dbReference>
<organism evidence="2 3">
    <name type="scientific">Vibrio mediterranei</name>
    <dbReference type="NCBI Taxonomy" id="689"/>
    <lineage>
        <taxon>Bacteria</taxon>
        <taxon>Pseudomonadati</taxon>
        <taxon>Pseudomonadota</taxon>
        <taxon>Gammaproteobacteria</taxon>
        <taxon>Vibrionales</taxon>
        <taxon>Vibrionaceae</taxon>
        <taxon>Vibrio</taxon>
    </lineage>
</organism>
<dbReference type="InterPro" id="IPR000182">
    <property type="entry name" value="GNAT_dom"/>
</dbReference>
<dbReference type="PANTHER" id="PTHR43072">
    <property type="entry name" value="N-ACETYLTRANSFERASE"/>
    <property type="match status" value="1"/>
</dbReference>
<dbReference type="SUPFAM" id="SSF55729">
    <property type="entry name" value="Acyl-CoA N-acyltransferases (Nat)"/>
    <property type="match status" value="1"/>
</dbReference>
<evidence type="ECO:0000259" key="1">
    <source>
        <dbReference type="PROSITE" id="PS51186"/>
    </source>
</evidence>
<proteinExistence type="predicted"/>
<dbReference type="Pfam" id="PF13420">
    <property type="entry name" value="Acetyltransf_4"/>
    <property type="match status" value="1"/>
</dbReference>
<gene>
    <name evidence="2" type="ORF">ECB94_00860</name>
</gene>
<feature type="domain" description="N-acetyltransferase" evidence="1">
    <location>
        <begin position="8"/>
        <end position="170"/>
    </location>
</feature>
<evidence type="ECO:0000313" key="2">
    <source>
        <dbReference type="EMBL" id="AYV19931.1"/>
    </source>
</evidence>
<evidence type="ECO:0000313" key="3">
    <source>
        <dbReference type="Proteomes" id="UP000279760"/>
    </source>
</evidence>
<protein>
    <submittedName>
        <fullName evidence="2">N-acetyltransferase</fullName>
    </submittedName>
</protein>
<reference evidence="2 3" key="1">
    <citation type="submission" date="2018-11" db="EMBL/GenBank/DDBJ databases">
        <title>Complete Genome Sequence of Vbrio mediterranei 117-T6: a Potential Pathogen Bacteria Isolated from the Conchocelis of Pyropia.</title>
        <authorList>
            <person name="Liu Q."/>
        </authorList>
    </citation>
    <scope>NUCLEOTIDE SEQUENCE [LARGE SCALE GENOMIC DNA]</scope>
    <source>
        <strain evidence="2 3">117-T6</strain>
    </source>
</reference>
<dbReference type="GO" id="GO:0016747">
    <property type="term" value="F:acyltransferase activity, transferring groups other than amino-acyl groups"/>
    <property type="evidence" value="ECO:0007669"/>
    <property type="project" value="InterPro"/>
</dbReference>
<name>A0A3G4V9W2_9VIBR</name>
<dbReference type="EMBL" id="CP033577">
    <property type="protein sequence ID" value="AYV19931.1"/>
    <property type="molecule type" value="Genomic_DNA"/>
</dbReference>
<dbReference type="InterPro" id="IPR016181">
    <property type="entry name" value="Acyl_CoA_acyltransferase"/>
</dbReference>
<dbReference type="PROSITE" id="PS51186">
    <property type="entry name" value="GNAT"/>
    <property type="match status" value="1"/>
</dbReference>
<sequence length="170" mass="19721">MSRREESKVIRNVQETDSIAIARIYNHYIAHSTCTFEEHPVTDADMAERIRVVVDSALPWLVYEHQGQVVGYCYAKRWNARSAYRFTVESSVYVDHETPIKGVGSRLYDALFNDLQTRGVKNIMSVITLPNDASVKFHDKMGMQQVGHFKQIGFKFEQWLDVGYWQKVLD</sequence>